<proteinExistence type="predicted"/>
<dbReference type="AlphaFoldDB" id="A0A852SQA4"/>
<feature type="transmembrane region" description="Helical" evidence="2">
    <location>
        <begin position="36"/>
        <end position="64"/>
    </location>
</feature>
<protein>
    <submittedName>
        <fullName evidence="3">Uncharacterized protein</fullName>
    </submittedName>
</protein>
<dbReference type="InterPro" id="IPR015943">
    <property type="entry name" value="WD40/YVTN_repeat-like_dom_sf"/>
</dbReference>
<reference evidence="3 4" key="1">
    <citation type="submission" date="2020-07" db="EMBL/GenBank/DDBJ databases">
        <title>Sequencing the genomes of 1000 actinobacteria strains.</title>
        <authorList>
            <person name="Klenk H.-P."/>
        </authorList>
    </citation>
    <scope>NUCLEOTIDE SEQUENCE [LARGE SCALE GENOMIC DNA]</scope>
    <source>
        <strain evidence="3 4">DSM 26474</strain>
    </source>
</reference>
<evidence type="ECO:0000313" key="4">
    <source>
        <dbReference type="Proteomes" id="UP000549913"/>
    </source>
</evidence>
<keyword evidence="2" id="KW-0472">Membrane</keyword>
<comment type="caution">
    <text evidence="3">The sequence shown here is derived from an EMBL/GenBank/DDBJ whole genome shotgun (WGS) entry which is preliminary data.</text>
</comment>
<dbReference type="RefSeq" id="WP_179548051.1">
    <property type="nucleotide sequence ID" value="NZ_BSEW01000002.1"/>
</dbReference>
<keyword evidence="2" id="KW-1133">Transmembrane helix</keyword>
<organism evidence="3 4">
    <name type="scientific">Herbiconiux flava</name>
    <dbReference type="NCBI Taxonomy" id="881268"/>
    <lineage>
        <taxon>Bacteria</taxon>
        <taxon>Bacillati</taxon>
        <taxon>Actinomycetota</taxon>
        <taxon>Actinomycetes</taxon>
        <taxon>Micrococcales</taxon>
        <taxon>Microbacteriaceae</taxon>
        <taxon>Herbiconiux</taxon>
    </lineage>
</organism>
<dbReference type="InterPro" id="IPR011047">
    <property type="entry name" value="Quinoprotein_ADH-like_sf"/>
</dbReference>
<dbReference type="SUPFAM" id="SSF50998">
    <property type="entry name" value="Quinoprotein alcohol dehydrogenase-like"/>
    <property type="match status" value="1"/>
</dbReference>
<feature type="compositionally biased region" description="Low complexity" evidence="1">
    <location>
        <begin position="74"/>
        <end position="88"/>
    </location>
</feature>
<keyword evidence="2" id="KW-0812">Transmembrane</keyword>
<dbReference type="EMBL" id="JACCBM010000001">
    <property type="protein sequence ID" value="NYD71017.1"/>
    <property type="molecule type" value="Genomic_DNA"/>
</dbReference>
<evidence type="ECO:0000256" key="1">
    <source>
        <dbReference type="SAM" id="MobiDB-lite"/>
    </source>
</evidence>
<sequence length="556" mass="57592">MNESRFDPERSAAIRSMLIQTVDAEPERARRVRLRVALATVLAAIGLTFGGTAVAVALSGGALFTVGAPAPVETTSAPVASTPTPTEVSRPEPTAPAHPLVVTGDRILPHDLVSAPASSPAWSIDLPVIGGVPGCSYDTITDVADGYALVQQTLIVGDTTPAVCDSSVNRMAVTLVDTAVGSVVWSREWSWDHTGVDSTTARLLGTSGRVLVWDPAAGAGPAEVLDLATGETLGPVTVPEGYGVGNLSLVTGDSGDVVYPAQRLDAESQRTTAWSIRRADPLDLGNPRWSHELEAEEVLGYNAPGNSSSIVDVPFHRSGGPWIDDVLDLDTGAVMASGVPDRSYLSFDGFTLRASGYTEHFVPSAVAGIDDAGNEVWTREDATGISIVPIDLPGQKPAAVGLNDGSEVALYTGDGRLELVDGITGETKWAVDAPGCVIDPGAFDRSAVALELQPDGVLFDPRRGCAFDHETGASVDPGGRREADLGSAVVYELRGGAGTGGRSTIDGVVPGSGTATTLDAVTGEELWTLPIASDERWWSAGGYIVGTSNGRMFGIG</sequence>
<keyword evidence="4" id="KW-1185">Reference proteome</keyword>
<dbReference type="Proteomes" id="UP000549913">
    <property type="component" value="Unassembled WGS sequence"/>
</dbReference>
<evidence type="ECO:0000256" key="2">
    <source>
        <dbReference type="SAM" id="Phobius"/>
    </source>
</evidence>
<feature type="region of interest" description="Disordered" evidence="1">
    <location>
        <begin position="74"/>
        <end position="95"/>
    </location>
</feature>
<evidence type="ECO:0000313" key="3">
    <source>
        <dbReference type="EMBL" id="NYD71017.1"/>
    </source>
</evidence>
<name>A0A852SQA4_9MICO</name>
<gene>
    <name evidence="3" type="ORF">BJ984_002175</name>
</gene>
<dbReference type="Gene3D" id="2.130.10.10">
    <property type="entry name" value="YVTN repeat-like/Quinoprotein amine dehydrogenase"/>
    <property type="match status" value="1"/>
</dbReference>
<accession>A0A852SQA4</accession>